<sequence length="207" mass="21194">MAGTDIADSVIAELDAIVWANLDPADYRDPAIEAVANGIWGYINDNWSISANTIGTVTPPPPLVPFPFGEPVTVDLTVAAAAPLKSLLLSMVSGSIPLAAMIAFFGAIASWLSAPPWVVSISMGTLINPIVGAGVATFPSMAGMATPCFAEMSASKPSDRTAAWNIIGTHIYNGLSANVIVPLATTGLYAAPPTGSYLGATTATLTF</sequence>
<evidence type="ECO:0000313" key="3">
    <source>
        <dbReference type="Proteomes" id="UP000176939"/>
    </source>
</evidence>
<dbReference type="EMBL" id="MGFQ01000055">
    <property type="protein sequence ID" value="OGM08181.1"/>
    <property type="molecule type" value="Genomic_DNA"/>
</dbReference>
<organism evidence="2 3">
    <name type="scientific">Candidatus Woesebacteria bacterium RBG_13_36_22</name>
    <dbReference type="NCBI Taxonomy" id="1802478"/>
    <lineage>
        <taxon>Bacteria</taxon>
        <taxon>Candidatus Woeseibacteriota</taxon>
    </lineage>
</organism>
<gene>
    <name evidence="2" type="ORF">A2Z67_06215</name>
</gene>
<comment type="caution">
    <text evidence="2">The sequence shown here is derived from an EMBL/GenBank/DDBJ whole genome shotgun (WGS) entry which is preliminary data.</text>
</comment>
<proteinExistence type="predicted"/>
<evidence type="ECO:0000313" key="2">
    <source>
        <dbReference type="EMBL" id="OGM08181.1"/>
    </source>
</evidence>
<name>A0A1F7WZL1_9BACT</name>
<keyword evidence="1" id="KW-1133">Transmembrane helix</keyword>
<dbReference type="Proteomes" id="UP000176939">
    <property type="component" value="Unassembled WGS sequence"/>
</dbReference>
<keyword evidence="1" id="KW-0472">Membrane</keyword>
<evidence type="ECO:0000256" key="1">
    <source>
        <dbReference type="SAM" id="Phobius"/>
    </source>
</evidence>
<keyword evidence="1" id="KW-0812">Transmembrane</keyword>
<reference evidence="2 3" key="1">
    <citation type="journal article" date="2016" name="Nat. Commun.">
        <title>Thousands of microbial genomes shed light on interconnected biogeochemical processes in an aquifer system.</title>
        <authorList>
            <person name="Anantharaman K."/>
            <person name="Brown C.T."/>
            <person name="Hug L.A."/>
            <person name="Sharon I."/>
            <person name="Castelle C.J."/>
            <person name="Probst A.J."/>
            <person name="Thomas B.C."/>
            <person name="Singh A."/>
            <person name="Wilkins M.J."/>
            <person name="Karaoz U."/>
            <person name="Brodie E.L."/>
            <person name="Williams K.H."/>
            <person name="Hubbard S.S."/>
            <person name="Banfield J.F."/>
        </authorList>
    </citation>
    <scope>NUCLEOTIDE SEQUENCE [LARGE SCALE GENOMIC DNA]</scope>
</reference>
<feature type="transmembrane region" description="Helical" evidence="1">
    <location>
        <begin position="95"/>
        <end position="114"/>
    </location>
</feature>
<dbReference type="AlphaFoldDB" id="A0A1F7WZL1"/>
<protein>
    <submittedName>
        <fullName evidence="2">Uncharacterized protein</fullName>
    </submittedName>
</protein>
<accession>A0A1F7WZL1</accession>